<proteinExistence type="predicted"/>
<dbReference type="AlphaFoldDB" id="A0A3M8VBW3"/>
<dbReference type="EMBL" id="RIBZ01000395">
    <property type="protein sequence ID" value="RNG14948.1"/>
    <property type="molecule type" value="Genomic_DNA"/>
</dbReference>
<reference evidence="2 3" key="1">
    <citation type="submission" date="2018-11" db="EMBL/GenBank/DDBJ databases">
        <title>The Potential of Streptomyces as Biocontrol Agents against the Tomato grey mould, Botrytis cinerea (Gray mold) Frontiers in Microbiology.</title>
        <authorList>
            <person name="Li D."/>
        </authorList>
    </citation>
    <scope>NUCLEOTIDE SEQUENCE [LARGE SCALE GENOMIC DNA]</scope>
    <source>
        <strain evidence="2 3">NEAU-LD23</strain>
    </source>
</reference>
<sequence>MLPPQPAGDAEATQYIPPVPGAGQAAQPQQPSASAPLPPENQPAKAEAPGESTTQLRTVRPGRGAHRGRGQQPPPAAP</sequence>
<protein>
    <submittedName>
        <fullName evidence="2">Uncharacterized protein</fullName>
    </submittedName>
</protein>
<accession>A0A3M8VBW3</accession>
<name>A0A3M8VBW3_9ACTN</name>
<feature type="region of interest" description="Disordered" evidence="1">
    <location>
        <begin position="1"/>
        <end position="78"/>
    </location>
</feature>
<evidence type="ECO:0000256" key="1">
    <source>
        <dbReference type="SAM" id="MobiDB-lite"/>
    </source>
</evidence>
<feature type="non-terminal residue" evidence="2">
    <location>
        <position position="78"/>
    </location>
</feature>
<feature type="compositionally biased region" description="Low complexity" evidence="1">
    <location>
        <begin position="21"/>
        <end position="35"/>
    </location>
</feature>
<comment type="caution">
    <text evidence="2">The sequence shown here is derived from an EMBL/GenBank/DDBJ whole genome shotgun (WGS) entry which is preliminary data.</text>
</comment>
<organism evidence="2 3">
    <name type="scientific">Streptomyces botrytidirepellens</name>
    <dbReference type="NCBI Taxonomy" id="2486417"/>
    <lineage>
        <taxon>Bacteria</taxon>
        <taxon>Bacillati</taxon>
        <taxon>Actinomycetota</taxon>
        <taxon>Actinomycetes</taxon>
        <taxon>Kitasatosporales</taxon>
        <taxon>Streptomycetaceae</taxon>
        <taxon>Streptomyces</taxon>
    </lineage>
</organism>
<evidence type="ECO:0000313" key="3">
    <source>
        <dbReference type="Proteomes" id="UP000275401"/>
    </source>
</evidence>
<dbReference type="Proteomes" id="UP000275401">
    <property type="component" value="Unassembled WGS sequence"/>
</dbReference>
<gene>
    <name evidence="2" type="ORF">EEJ42_31155</name>
</gene>
<keyword evidence="3" id="KW-1185">Reference proteome</keyword>
<evidence type="ECO:0000313" key="2">
    <source>
        <dbReference type="EMBL" id="RNG14948.1"/>
    </source>
</evidence>